<sequence>MEKSLLDSGETTEIITTDKNEETVKDTLREVKSQDIDHGEAPVPEKVPPAYKRKVSVAEEERFLYKFSETKDVMVNKYQGKTSLLIGKKHVRKEKDAKFRGISFPTHQWSVFKKNFSAIEEAIKHFQLKNTTPNGNACEALDTRSSSTHGFSLIETWRFDGRSYLSWASEMELFLKQMKLAYVLSEPYPGIGSGSSQDWLRDDYLCHNDLMKSLSDDLYRQYLKRFKHAKELWEELKWVYRREESNSKMVQVRKYIDFKMVEERPVLEQVQEFIKIADSIVGAGMVLDETFYVSTIISKFPSSWSGFVTRLMEEEFLTVCMLVERLKAEEEFLRSGKKRVTVSAATGSSQIEMRPSLGTMHTVFISTISSKMSKTTVIAIFMVVLVLGLVTKETQGQELCHDYMSGTELCEEDKCVAKCIWMHGTAAKGTCMPKPSKQCVCTYSCNA</sequence>
<evidence type="ECO:0000256" key="4">
    <source>
        <dbReference type="ARBA" id="ARBA00022821"/>
    </source>
</evidence>
<feature type="region of interest" description="Disordered" evidence="6">
    <location>
        <begin position="1"/>
        <end position="20"/>
    </location>
</feature>
<evidence type="ECO:0000256" key="5">
    <source>
        <dbReference type="ARBA" id="ARBA00023157"/>
    </source>
</evidence>
<name>A0A8T2EV40_9BRAS</name>
<gene>
    <name evidence="7" type="ORF">ISN45_At03g035750</name>
</gene>
<keyword evidence="5" id="KW-1015">Disulfide bond</keyword>
<dbReference type="PANTHER" id="PTHR47592:SF6">
    <property type="entry name" value="PBF68 PROTEIN"/>
    <property type="match status" value="1"/>
</dbReference>
<evidence type="ECO:0000256" key="1">
    <source>
        <dbReference type="ARBA" id="ARBA00006722"/>
    </source>
</evidence>
<comment type="similarity">
    <text evidence="1">Belongs to the DEFL family.</text>
</comment>
<comment type="caution">
    <text evidence="7">The sequence shown here is derived from an EMBL/GenBank/DDBJ whole genome shotgun (WGS) entry which is preliminary data.</text>
</comment>
<evidence type="ECO:0000313" key="8">
    <source>
        <dbReference type="Proteomes" id="UP000694240"/>
    </source>
</evidence>
<keyword evidence="2" id="KW-0929">Antimicrobial</keyword>
<dbReference type="PANTHER" id="PTHR47592">
    <property type="entry name" value="PBF68 PROTEIN"/>
    <property type="match status" value="1"/>
</dbReference>
<dbReference type="EMBL" id="JAEFBK010000003">
    <property type="protein sequence ID" value="KAG7627252.1"/>
    <property type="molecule type" value="Genomic_DNA"/>
</dbReference>
<dbReference type="Pfam" id="PF14223">
    <property type="entry name" value="Retrotran_gag_2"/>
    <property type="match status" value="1"/>
</dbReference>
<organism evidence="7 8">
    <name type="scientific">Arabidopsis thaliana x Arabidopsis arenosa</name>
    <dbReference type="NCBI Taxonomy" id="1240361"/>
    <lineage>
        <taxon>Eukaryota</taxon>
        <taxon>Viridiplantae</taxon>
        <taxon>Streptophyta</taxon>
        <taxon>Embryophyta</taxon>
        <taxon>Tracheophyta</taxon>
        <taxon>Spermatophyta</taxon>
        <taxon>Magnoliopsida</taxon>
        <taxon>eudicotyledons</taxon>
        <taxon>Gunneridae</taxon>
        <taxon>Pentapetalae</taxon>
        <taxon>rosids</taxon>
        <taxon>malvids</taxon>
        <taxon>Brassicales</taxon>
        <taxon>Brassicaceae</taxon>
        <taxon>Camelineae</taxon>
        <taxon>Arabidopsis</taxon>
    </lineage>
</organism>
<reference evidence="7 8" key="1">
    <citation type="submission" date="2020-12" db="EMBL/GenBank/DDBJ databases">
        <title>Concerted genomic and epigenomic changes stabilize Arabidopsis allopolyploids.</title>
        <authorList>
            <person name="Chen Z."/>
        </authorList>
    </citation>
    <scope>NUCLEOTIDE SEQUENCE [LARGE SCALE GENOMIC DNA]</scope>
    <source>
        <strain evidence="7">Allo738</strain>
        <tissue evidence="7">Leaf</tissue>
    </source>
</reference>
<accession>A0A8T2EV40</accession>
<dbReference type="AlphaFoldDB" id="A0A8T2EV40"/>
<dbReference type="Proteomes" id="UP000694240">
    <property type="component" value="Chromosome 3"/>
</dbReference>
<keyword evidence="7" id="KW-0167">Capsid protein</keyword>
<proteinExistence type="inferred from homology"/>
<dbReference type="Pfam" id="PF07333">
    <property type="entry name" value="SLR1-BP"/>
    <property type="match status" value="1"/>
</dbReference>
<keyword evidence="8" id="KW-1185">Reference proteome</keyword>
<evidence type="ECO:0000313" key="7">
    <source>
        <dbReference type="EMBL" id="KAG7627252.1"/>
    </source>
</evidence>
<dbReference type="GO" id="GO:0031640">
    <property type="term" value="P:killing of cells of another organism"/>
    <property type="evidence" value="ECO:0007669"/>
    <property type="project" value="UniProtKB-KW"/>
</dbReference>
<evidence type="ECO:0000256" key="3">
    <source>
        <dbReference type="ARBA" id="ARBA00022577"/>
    </source>
</evidence>
<keyword evidence="3" id="KW-0295">Fungicide</keyword>
<evidence type="ECO:0000256" key="2">
    <source>
        <dbReference type="ARBA" id="ARBA00022529"/>
    </source>
</evidence>
<dbReference type="InterPro" id="IPR010851">
    <property type="entry name" value="DEFL"/>
</dbReference>
<keyword evidence="7" id="KW-0946">Virion</keyword>
<protein>
    <submittedName>
        <fullName evidence="7">S locus-related glycoprotein 1 binding pollen coat protein</fullName>
    </submittedName>
</protein>
<evidence type="ECO:0000256" key="6">
    <source>
        <dbReference type="SAM" id="MobiDB-lite"/>
    </source>
</evidence>
<dbReference type="GO" id="GO:0050832">
    <property type="term" value="P:defense response to fungus"/>
    <property type="evidence" value="ECO:0007669"/>
    <property type="project" value="UniProtKB-KW"/>
</dbReference>
<keyword evidence="4" id="KW-0611">Plant defense</keyword>